<dbReference type="PROSITE" id="PS00027">
    <property type="entry name" value="HOMEOBOX_1"/>
    <property type="match status" value="1"/>
</dbReference>
<comment type="caution">
    <text evidence="9">The sequence shown here is derived from an EMBL/GenBank/DDBJ whole genome shotgun (WGS) entry which is preliminary data.</text>
</comment>
<dbReference type="CDD" id="cd00086">
    <property type="entry name" value="homeodomain"/>
    <property type="match status" value="1"/>
</dbReference>
<evidence type="ECO:0000256" key="5">
    <source>
        <dbReference type="PROSITE-ProRule" id="PRU00108"/>
    </source>
</evidence>
<dbReference type="AlphaFoldDB" id="A0AAQ4ED17"/>
<keyword evidence="2 5" id="KW-0238">DNA-binding</keyword>
<evidence type="ECO:0000259" key="8">
    <source>
        <dbReference type="PROSITE" id="PS50071"/>
    </source>
</evidence>
<feature type="compositionally biased region" description="Basic and acidic residues" evidence="7">
    <location>
        <begin position="139"/>
        <end position="151"/>
    </location>
</feature>
<accession>A0AAQ4ED17</accession>
<organism evidence="9 10">
    <name type="scientific">Amblyomma americanum</name>
    <name type="common">Lone star tick</name>
    <dbReference type="NCBI Taxonomy" id="6943"/>
    <lineage>
        <taxon>Eukaryota</taxon>
        <taxon>Metazoa</taxon>
        <taxon>Ecdysozoa</taxon>
        <taxon>Arthropoda</taxon>
        <taxon>Chelicerata</taxon>
        <taxon>Arachnida</taxon>
        <taxon>Acari</taxon>
        <taxon>Parasitiformes</taxon>
        <taxon>Ixodida</taxon>
        <taxon>Ixodoidea</taxon>
        <taxon>Ixodidae</taxon>
        <taxon>Amblyomminae</taxon>
        <taxon>Amblyomma</taxon>
    </lineage>
</organism>
<dbReference type="InterPro" id="IPR050649">
    <property type="entry name" value="Paired_Homeobox_TFs"/>
</dbReference>
<dbReference type="PANTHER" id="PTHR24329:SF543">
    <property type="entry name" value="FI01017P-RELATED"/>
    <property type="match status" value="1"/>
</dbReference>
<feature type="region of interest" description="Disordered" evidence="7">
    <location>
        <begin position="324"/>
        <end position="385"/>
    </location>
</feature>
<dbReference type="Gene3D" id="1.10.10.60">
    <property type="entry name" value="Homeodomain-like"/>
    <property type="match status" value="1"/>
</dbReference>
<keyword evidence="3 5" id="KW-0371">Homeobox</keyword>
<reference evidence="9 10" key="1">
    <citation type="journal article" date="2023" name="Arcadia Sci">
        <title>De novo assembly of a long-read Amblyomma americanum tick genome.</title>
        <authorList>
            <person name="Chou S."/>
            <person name="Poskanzer K.E."/>
            <person name="Rollins M."/>
            <person name="Thuy-Boun P.S."/>
        </authorList>
    </citation>
    <scope>NUCLEOTIDE SEQUENCE [LARGE SCALE GENOMIC DNA]</scope>
    <source>
        <strain evidence="9">F_SG_1</strain>
        <tissue evidence="9">Salivary glands</tissue>
    </source>
</reference>
<dbReference type="InterPro" id="IPR017970">
    <property type="entry name" value="Homeobox_CS"/>
</dbReference>
<dbReference type="InterPro" id="IPR001356">
    <property type="entry name" value="HD"/>
</dbReference>
<gene>
    <name evidence="9" type="ORF">V5799_024099</name>
</gene>
<dbReference type="SMART" id="SM00389">
    <property type="entry name" value="HOX"/>
    <property type="match status" value="1"/>
</dbReference>
<dbReference type="FunFam" id="1.10.10.60:FF:000252">
    <property type="entry name" value="Retinal homeobox protein Rx-B"/>
    <property type="match status" value="1"/>
</dbReference>
<evidence type="ECO:0000256" key="6">
    <source>
        <dbReference type="RuleBase" id="RU000682"/>
    </source>
</evidence>
<dbReference type="GO" id="GO:0005634">
    <property type="term" value="C:nucleus"/>
    <property type="evidence" value="ECO:0007669"/>
    <property type="project" value="UniProtKB-SubCell"/>
</dbReference>
<feature type="region of interest" description="Disordered" evidence="7">
    <location>
        <begin position="116"/>
        <end position="166"/>
    </location>
</feature>
<dbReference type="SUPFAM" id="SSF46689">
    <property type="entry name" value="Homeodomain-like"/>
    <property type="match status" value="1"/>
</dbReference>
<evidence type="ECO:0000256" key="1">
    <source>
        <dbReference type="ARBA" id="ARBA00004123"/>
    </source>
</evidence>
<feature type="domain" description="Homeobox" evidence="8">
    <location>
        <begin position="162"/>
        <end position="222"/>
    </location>
</feature>
<feature type="region of interest" description="Disordered" evidence="7">
    <location>
        <begin position="1"/>
        <end position="35"/>
    </location>
</feature>
<evidence type="ECO:0000256" key="3">
    <source>
        <dbReference type="ARBA" id="ARBA00023155"/>
    </source>
</evidence>
<evidence type="ECO:0000313" key="9">
    <source>
        <dbReference type="EMBL" id="KAK8772656.1"/>
    </source>
</evidence>
<dbReference type="Proteomes" id="UP001321473">
    <property type="component" value="Unassembled WGS sequence"/>
</dbReference>
<proteinExistence type="predicted"/>
<evidence type="ECO:0000256" key="2">
    <source>
        <dbReference type="ARBA" id="ARBA00023125"/>
    </source>
</evidence>
<feature type="compositionally biased region" description="Low complexity" evidence="7">
    <location>
        <begin position="324"/>
        <end position="342"/>
    </location>
</feature>
<dbReference type="PANTHER" id="PTHR24329">
    <property type="entry name" value="HOMEOBOX PROTEIN ARISTALESS"/>
    <property type="match status" value="1"/>
</dbReference>
<evidence type="ECO:0000256" key="7">
    <source>
        <dbReference type="SAM" id="MobiDB-lite"/>
    </source>
</evidence>
<protein>
    <recommendedName>
        <fullName evidence="8">Homeobox domain-containing protein</fullName>
    </recommendedName>
</protein>
<feature type="DNA-binding region" description="Homeobox" evidence="5">
    <location>
        <begin position="164"/>
        <end position="223"/>
    </location>
</feature>
<name>A0AAQ4ED17_AMBAM</name>
<evidence type="ECO:0000256" key="4">
    <source>
        <dbReference type="ARBA" id="ARBA00023242"/>
    </source>
</evidence>
<sequence>MHLSSGAKGASLLQDESALQPPGCEEDPQAEEDSRGHFHSIQVMLGLHQQHTGSSPPPPHHQQQHQLCNQSVVDYVPATSVSSLDPMATSMSSLLPGLVSMAPCVGMRTRDLSGPLPSMAASQPMGCLGGADGMPPAASRKEETQKSKSTEKSSSSDGDKAVKKKKTRTTFTAFQLDELERAFQRAPYPDVFAREDLALRLNLSESRVQVWFQNRRAKWRKREPPRKTNFLQAAAAQNMQKGGHPYPSASPTLPPLNPPMDSWAFSTGNPYDFGFQTSSLQPSPGPGGYGSGFSPTGPGGMGGMATASTNPSSFYSTMLPSAQDQLLPPLAPPVSSSASGVGMQRPCGAPSPDPHQQKGCSPMSYGCSASPDNDKKQGGGGGGMVGTNGLLDADLHQMGAMQHLMMKGKDNSLSPLPPLDFFT</sequence>
<dbReference type="GO" id="GO:0000981">
    <property type="term" value="F:DNA-binding transcription factor activity, RNA polymerase II-specific"/>
    <property type="evidence" value="ECO:0007669"/>
    <property type="project" value="InterPro"/>
</dbReference>
<dbReference type="GO" id="GO:0000977">
    <property type="term" value="F:RNA polymerase II transcription regulatory region sequence-specific DNA binding"/>
    <property type="evidence" value="ECO:0007669"/>
    <property type="project" value="TreeGrafter"/>
</dbReference>
<dbReference type="EMBL" id="JARKHS020017997">
    <property type="protein sequence ID" value="KAK8772656.1"/>
    <property type="molecule type" value="Genomic_DNA"/>
</dbReference>
<evidence type="ECO:0000313" key="10">
    <source>
        <dbReference type="Proteomes" id="UP001321473"/>
    </source>
</evidence>
<dbReference type="InterPro" id="IPR009057">
    <property type="entry name" value="Homeodomain-like_sf"/>
</dbReference>
<comment type="subcellular location">
    <subcellularLocation>
        <location evidence="1 5 6">Nucleus</location>
    </subcellularLocation>
</comment>
<dbReference type="PROSITE" id="PS50071">
    <property type="entry name" value="HOMEOBOX_2"/>
    <property type="match status" value="1"/>
</dbReference>
<keyword evidence="4 5" id="KW-0539">Nucleus</keyword>
<keyword evidence="10" id="KW-1185">Reference proteome</keyword>
<dbReference type="Pfam" id="PF00046">
    <property type="entry name" value="Homeodomain"/>
    <property type="match status" value="1"/>
</dbReference>